<dbReference type="AlphaFoldDB" id="A0A158DY48"/>
<accession>A0A158DY48</accession>
<protein>
    <submittedName>
        <fullName evidence="1">Uncharacterized protein</fullName>
    </submittedName>
</protein>
<reference evidence="1" key="1">
    <citation type="submission" date="2016-01" db="EMBL/GenBank/DDBJ databases">
        <authorList>
            <person name="Peeters C."/>
        </authorList>
    </citation>
    <scope>NUCLEOTIDE SEQUENCE [LARGE SCALE GENOMIC DNA]</scope>
    <source>
        <strain evidence="1">LMG 29326</strain>
    </source>
</reference>
<gene>
    <name evidence="1" type="ORF">AWB83_06090</name>
</gene>
<proteinExistence type="predicted"/>
<sequence length="37" mass="3992">MAAGMTRGERTARGNKAVVCRIGQHRLTGTDYIGQSK</sequence>
<dbReference type="Proteomes" id="UP000054978">
    <property type="component" value="Unassembled WGS sequence"/>
</dbReference>
<dbReference type="STRING" id="1777144.AWB83_06090"/>
<evidence type="ECO:0000313" key="2">
    <source>
        <dbReference type="Proteomes" id="UP000054978"/>
    </source>
</evidence>
<name>A0A158DY48_9BURK</name>
<organism evidence="1 2">
    <name type="scientific">Caballeronia ptereochthonis</name>
    <dbReference type="NCBI Taxonomy" id="1777144"/>
    <lineage>
        <taxon>Bacteria</taxon>
        <taxon>Pseudomonadati</taxon>
        <taxon>Pseudomonadota</taxon>
        <taxon>Betaproteobacteria</taxon>
        <taxon>Burkholderiales</taxon>
        <taxon>Burkholderiaceae</taxon>
        <taxon>Caballeronia</taxon>
    </lineage>
</organism>
<evidence type="ECO:0000313" key="1">
    <source>
        <dbReference type="EMBL" id="SAK99484.1"/>
    </source>
</evidence>
<dbReference type="EMBL" id="FCOB02000040">
    <property type="protein sequence ID" value="SAK99484.1"/>
    <property type="molecule type" value="Genomic_DNA"/>
</dbReference>
<keyword evidence="2" id="KW-1185">Reference proteome</keyword>
<comment type="caution">
    <text evidence="1">The sequence shown here is derived from an EMBL/GenBank/DDBJ whole genome shotgun (WGS) entry which is preliminary data.</text>
</comment>